<proteinExistence type="predicted"/>
<evidence type="ECO:0000313" key="2">
    <source>
        <dbReference type="Proteomes" id="UP000265520"/>
    </source>
</evidence>
<comment type="caution">
    <text evidence="1">The sequence shown here is derived from an EMBL/GenBank/DDBJ whole genome shotgun (WGS) entry which is preliminary data.</text>
</comment>
<name>A0A392QN33_9FABA</name>
<evidence type="ECO:0000313" key="1">
    <source>
        <dbReference type="EMBL" id="MCI25359.1"/>
    </source>
</evidence>
<protein>
    <submittedName>
        <fullName evidence="1">Inactive rhomboid protein 1-like</fullName>
    </submittedName>
</protein>
<keyword evidence="2" id="KW-1185">Reference proteome</keyword>
<dbReference type="AlphaFoldDB" id="A0A392QN33"/>
<accession>A0A392QN33</accession>
<sequence length="79" mass="8941">MMMVLKGVNLNDHCSWCHYLDCIPFPGWSCKFRGTECESNVIGNLLSLTCKGNGRTGMFPLVNDNPPEPIEELCYRLCQ</sequence>
<organism evidence="1 2">
    <name type="scientific">Trifolium medium</name>
    <dbReference type="NCBI Taxonomy" id="97028"/>
    <lineage>
        <taxon>Eukaryota</taxon>
        <taxon>Viridiplantae</taxon>
        <taxon>Streptophyta</taxon>
        <taxon>Embryophyta</taxon>
        <taxon>Tracheophyta</taxon>
        <taxon>Spermatophyta</taxon>
        <taxon>Magnoliopsida</taxon>
        <taxon>eudicotyledons</taxon>
        <taxon>Gunneridae</taxon>
        <taxon>Pentapetalae</taxon>
        <taxon>rosids</taxon>
        <taxon>fabids</taxon>
        <taxon>Fabales</taxon>
        <taxon>Fabaceae</taxon>
        <taxon>Papilionoideae</taxon>
        <taxon>50 kb inversion clade</taxon>
        <taxon>NPAAA clade</taxon>
        <taxon>Hologalegina</taxon>
        <taxon>IRL clade</taxon>
        <taxon>Trifolieae</taxon>
        <taxon>Trifolium</taxon>
    </lineage>
</organism>
<dbReference type="Proteomes" id="UP000265520">
    <property type="component" value="Unassembled WGS sequence"/>
</dbReference>
<reference evidence="1 2" key="1">
    <citation type="journal article" date="2018" name="Front. Plant Sci.">
        <title>Red Clover (Trifolium pratense) and Zigzag Clover (T. medium) - A Picture of Genomic Similarities and Differences.</title>
        <authorList>
            <person name="Dluhosova J."/>
            <person name="Istvanek J."/>
            <person name="Nedelnik J."/>
            <person name="Repkova J."/>
        </authorList>
    </citation>
    <scope>NUCLEOTIDE SEQUENCE [LARGE SCALE GENOMIC DNA]</scope>
    <source>
        <strain evidence="2">cv. 10/8</strain>
        <tissue evidence="1">Leaf</tissue>
    </source>
</reference>
<dbReference type="EMBL" id="LXQA010146785">
    <property type="protein sequence ID" value="MCI25359.1"/>
    <property type="molecule type" value="Genomic_DNA"/>
</dbReference>